<evidence type="ECO:0000256" key="4">
    <source>
        <dbReference type="ARBA" id="ARBA00013208"/>
    </source>
</evidence>
<dbReference type="EMBL" id="FQVL01000007">
    <property type="protein sequence ID" value="SHF06606.1"/>
    <property type="molecule type" value="Genomic_DNA"/>
</dbReference>
<proteinExistence type="inferred from homology"/>
<dbReference type="InterPro" id="IPR019758">
    <property type="entry name" value="Pept_S26A_signal_pept_1_CS"/>
</dbReference>
<keyword evidence="8" id="KW-1133">Transmembrane helix</keyword>
<keyword evidence="8" id="KW-0472">Membrane</keyword>
<accession>A0A1M4YMJ7</accession>
<feature type="active site" evidence="7">
    <location>
        <position position="130"/>
    </location>
</feature>
<dbReference type="GO" id="GO:0009003">
    <property type="term" value="F:signal peptidase activity"/>
    <property type="evidence" value="ECO:0007669"/>
    <property type="project" value="UniProtKB-EC"/>
</dbReference>
<dbReference type="GO" id="GO:0005886">
    <property type="term" value="C:plasma membrane"/>
    <property type="evidence" value="ECO:0007669"/>
    <property type="project" value="UniProtKB-SubCell"/>
</dbReference>
<dbReference type="PANTHER" id="PTHR43390">
    <property type="entry name" value="SIGNAL PEPTIDASE I"/>
    <property type="match status" value="1"/>
</dbReference>
<evidence type="ECO:0000256" key="2">
    <source>
        <dbReference type="ARBA" id="ARBA00004401"/>
    </source>
</evidence>
<dbReference type="InterPro" id="IPR019533">
    <property type="entry name" value="Peptidase_S26"/>
</dbReference>
<comment type="similarity">
    <text evidence="3 8">Belongs to the peptidase S26 family.</text>
</comment>
<evidence type="ECO:0000256" key="8">
    <source>
        <dbReference type="RuleBase" id="RU362042"/>
    </source>
</evidence>
<name>A0A1M4YMJ7_9BACL</name>
<comment type="catalytic activity">
    <reaction evidence="1 8">
        <text>Cleavage of hydrophobic, N-terminal signal or leader sequences from secreted and periplasmic proteins.</text>
        <dbReference type="EC" id="3.4.21.89"/>
    </reaction>
</comment>
<dbReference type="AlphaFoldDB" id="A0A1M4YMJ7"/>
<dbReference type="InterPro" id="IPR036286">
    <property type="entry name" value="LexA/Signal_pep-like_sf"/>
</dbReference>
<gene>
    <name evidence="10" type="ORF">SAMN05444392_10724</name>
</gene>
<sequence>MVQKYPETLCYNKLYEQIYPFLSICYRSNGTFRKHRKKPVDRNDEKSIGGSRMKKNVVKEWGTAIVSALIIAAVVRLFFFAPYEVLGTSMYPTLDGNELLIVNKFIYKVKNPAYGDIIVFHTNEKRDFVKRVIGLPNDRIEIHEGSVFRNGKQLKEEYISEKILGDLDETVVPAGKLFVLGDNRNNSKDSRIIGSVSMNEVVGRADVIVLPLSRIDLLAK</sequence>
<feature type="transmembrane region" description="Helical" evidence="8">
    <location>
        <begin position="61"/>
        <end position="83"/>
    </location>
</feature>
<dbReference type="GO" id="GO:0006465">
    <property type="term" value="P:signal peptide processing"/>
    <property type="evidence" value="ECO:0007669"/>
    <property type="project" value="InterPro"/>
</dbReference>
<reference evidence="10 11" key="1">
    <citation type="submission" date="2016-11" db="EMBL/GenBank/DDBJ databases">
        <authorList>
            <person name="Jaros S."/>
            <person name="Januszkiewicz K."/>
            <person name="Wedrychowicz H."/>
        </authorList>
    </citation>
    <scope>NUCLEOTIDE SEQUENCE [LARGE SCALE GENOMIC DNA]</scope>
    <source>
        <strain evidence="10 11">DSM 44666</strain>
    </source>
</reference>
<dbReference type="PRINTS" id="PR00727">
    <property type="entry name" value="LEADERPTASE"/>
</dbReference>
<dbReference type="STRING" id="112248.SAMN05444392_10724"/>
<evidence type="ECO:0000259" key="9">
    <source>
        <dbReference type="Pfam" id="PF10502"/>
    </source>
</evidence>
<feature type="domain" description="Peptidase S26" evidence="9">
    <location>
        <begin position="59"/>
        <end position="209"/>
    </location>
</feature>
<dbReference type="PANTHER" id="PTHR43390:SF1">
    <property type="entry name" value="CHLOROPLAST PROCESSING PEPTIDASE"/>
    <property type="match status" value="1"/>
</dbReference>
<dbReference type="InterPro" id="IPR019756">
    <property type="entry name" value="Pept_S26A_signal_pept_1_Ser-AS"/>
</dbReference>
<comment type="subcellular location">
    <subcellularLocation>
        <location evidence="2">Cell membrane</location>
        <topology evidence="2">Single-pass type II membrane protein</topology>
    </subcellularLocation>
    <subcellularLocation>
        <location evidence="8">Membrane</location>
        <topology evidence="8">Single-pass type II membrane protein</topology>
    </subcellularLocation>
</comment>
<dbReference type="GO" id="GO:0004252">
    <property type="term" value="F:serine-type endopeptidase activity"/>
    <property type="evidence" value="ECO:0007669"/>
    <property type="project" value="InterPro"/>
</dbReference>
<dbReference type="InterPro" id="IPR000223">
    <property type="entry name" value="Pept_S26A_signal_pept_1"/>
</dbReference>
<keyword evidence="6 8" id="KW-0378">Hydrolase</keyword>
<dbReference type="CDD" id="cd06530">
    <property type="entry name" value="S26_SPase_I"/>
    <property type="match status" value="1"/>
</dbReference>
<dbReference type="Gene3D" id="2.10.109.10">
    <property type="entry name" value="Umud Fragment, subunit A"/>
    <property type="match status" value="1"/>
</dbReference>
<evidence type="ECO:0000313" key="11">
    <source>
        <dbReference type="Proteomes" id="UP000184476"/>
    </source>
</evidence>
<dbReference type="EC" id="3.4.21.89" evidence="4 8"/>
<feature type="active site" evidence="7">
    <location>
        <position position="89"/>
    </location>
</feature>
<evidence type="ECO:0000256" key="6">
    <source>
        <dbReference type="ARBA" id="ARBA00022801"/>
    </source>
</evidence>
<keyword evidence="5 8" id="KW-0645">Protease</keyword>
<dbReference type="Pfam" id="PF10502">
    <property type="entry name" value="Peptidase_S26"/>
    <property type="match status" value="1"/>
</dbReference>
<keyword evidence="8" id="KW-0812">Transmembrane</keyword>
<dbReference type="SUPFAM" id="SSF51306">
    <property type="entry name" value="LexA/Signal peptidase"/>
    <property type="match status" value="1"/>
</dbReference>
<protein>
    <recommendedName>
        <fullName evidence="4 8">Signal peptidase I</fullName>
        <ecNumber evidence="4 8">3.4.21.89</ecNumber>
    </recommendedName>
</protein>
<evidence type="ECO:0000256" key="1">
    <source>
        <dbReference type="ARBA" id="ARBA00000677"/>
    </source>
</evidence>
<dbReference type="NCBIfam" id="TIGR02227">
    <property type="entry name" value="sigpep_I_bact"/>
    <property type="match status" value="1"/>
</dbReference>
<organism evidence="10 11">
    <name type="scientific">Seinonella peptonophila</name>
    <dbReference type="NCBI Taxonomy" id="112248"/>
    <lineage>
        <taxon>Bacteria</taxon>
        <taxon>Bacillati</taxon>
        <taxon>Bacillota</taxon>
        <taxon>Bacilli</taxon>
        <taxon>Bacillales</taxon>
        <taxon>Thermoactinomycetaceae</taxon>
        <taxon>Seinonella</taxon>
    </lineage>
</organism>
<evidence type="ECO:0000256" key="5">
    <source>
        <dbReference type="ARBA" id="ARBA00022670"/>
    </source>
</evidence>
<dbReference type="Proteomes" id="UP000184476">
    <property type="component" value="Unassembled WGS sequence"/>
</dbReference>
<keyword evidence="11" id="KW-1185">Reference proteome</keyword>
<dbReference type="PROSITE" id="PS00501">
    <property type="entry name" value="SPASE_I_1"/>
    <property type="match status" value="1"/>
</dbReference>
<dbReference type="PROSITE" id="PS00761">
    <property type="entry name" value="SPASE_I_3"/>
    <property type="match status" value="1"/>
</dbReference>
<evidence type="ECO:0000256" key="3">
    <source>
        <dbReference type="ARBA" id="ARBA00009370"/>
    </source>
</evidence>
<evidence type="ECO:0000256" key="7">
    <source>
        <dbReference type="PIRSR" id="PIRSR600223-1"/>
    </source>
</evidence>
<evidence type="ECO:0000313" key="10">
    <source>
        <dbReference type="EMBL" id="SHF06606.1"/>
    </source>
</evidence>